<accession>A0A8J1MJH0</accession>
<dbReference type="SUPFAM" id="SSF55486">
    <property type="entry name" value="Metalloproteases ('zincins'), catalytic domain"/>
    <property type="match status" value="1"/>
</dbReference>
<dbReference type="SUPFAM" id="SSF57552">
    <property type="entry name" value="Blood coagulation inhibitor (disintegrin)"/>
    <property type="match status" value="1"/>
</dbReference>
<dbReference type="PROSITE" id="PS50215">
    <property type="entry name" value="ADAM_MEPRO"/>
    <property type="match status" value="1"/>
</dbReference>
<comment type="subcellular location">
    <subcellularLocation>
        <location evidence="1">Membrane</location>
        <topology evidence="1">Single-pass type I membrane protein</topology>
    </subcellularLocation>
</comment>
<dbReference type="GO" id="GO:0046872">
    <property type="term" value="F:metal ion binding"/>
    <property type="evidence" value="ECO:0007669"/>
    <property type="project" value="UniProtKB-KW"/>
</dbReference>
<dbReference type="Pfam" id="PF01562">
    <property type="entry name" value="Pep_M12B_propep"/>
    <property type="match status" value="1"/>
</dbReference>
<feature type="active site" evidence="7">
    <location>
        <position position="321"/>
    </location>
</feature>
<dbReference type="FunFam" id="3.40.390.10:FF:000002">
    <property type="entry name" value="Disintegrin and metalloproteinase domain-containing protein 22"/>
    <property type="match status" value="1"/>
</dbReference>
<proteinExistence type="predicted"/>
<dbReference type="Gene3D" id="4.10.70.10">
    <property type="entry name" value="Disintegrin domain"/>
    <property type="match status" value="1"/>
</dbReference>
<dbReference type="KEGG" id="xla:108705558"/>
<dbReference type="InterPro" id="IPR024079">
    <property type="entry name" value="MetalloPept_cat_dom_sf"/>
</dbReference>
<keyword evidence="10" id="KW-1185">Reference proteome</keyword>
<evidence type="ECO:0000259" key="8">
    <source>
        <dbReference type="PROSITE" id="PS50214"/>
    </source>
</evidence>
<dbReference type="Pfam" id="PF01421">
    <property type="entry name" value="Reprolysin"/>
    <property type="match status" value="1"/>
</dbReference>
<dbReference type="PANTHER" id="PTHR11905:SF255">
    <property type="entry name" value="ZINC METALLOPROTEINASE-DISINTEGRIN-LIKE BOTHROJARIN-1"/>
    <property type="match status" value="1"/>
</dbReference>
<name>A0A8J1MJH0_XENLA</name>
<feature type="non-terminal residue" evidence="11">
    <location>
        <position position="1"/>
    </location>
</feature>
<dbReference type="CTD" id="108705558"/>
<protein>
    <submittedName>
        <fullName evidence="11">Zinc metalloproteinase-disintegrin-like batroxstatin-1</fullName>
    </submittedName>
</protein>
<keyword evidence="3" id="KW-1133">Transmembrane helix</keyword>
<feature type="disulfide bond" evidence="6">
    <location>
        <begin position="446"/>
        <end position="466"/>
    </location>
</feature>
<feature type="disulfide bond" evidence="7">
    <location>
        <begin position="337"/>
        <end position="342"/>
    </location>
</feature>
<evidence type="ECO:0000256" key="1">
    <source>
        <dbReference type="ARBA" id="ARBA00004479"/>
    </source>
</evidence>
<reference evidence="11" key="1">
    <citation type="submission" date="2025-08" db="UniProtKB">
        <authorList>
            <consortium name="RefSeq"/>
        </authorList>
    </citation>
    <scope>IDENTIFICATION</scope>
    <source>
        <strain evidence="11">J_2021</strain>
        <tissue evidence="11">Erythrocytes</tissue>
    </source>
</reference>
<evidence type="ECO:0000256" key="7">
    <source>
        <dbReference type="PROSITE-ProRule" id="PRU00276"/>
    </source>
</evidence>
<dbReference type="PROSITE" id="PS50214">
    <property type="entry name" value="DISINTEGRIN_2"/>
    <property type="match status" value="1"/>
</dbReference>
<dbReference type="PROSITE" id="PS01186">
    <property type="entry name" value="EGF_2"/>
    <property type="match status" value="1"/>
</dbReference>
<feature type="binding site" evidence="7">
    <location>
        <position position="324"/>
    </location>
    <ligand>
        <name>Zn(2+)</name>
        <dbReference type="ChEBI" id="CHEBI:29105"/>
        <note>catalytic</note>
    </ligand>
</feature>
<keyword evidence="2" id="KW-0812">Transmembrane</keyword>
<evidence type="ECO:0000256" key="2">
    <source>
        <dbReference type="ARBA" id="ARBA00022692"/>
    </source>
</evidence>
<evidence type="ECO:0000313" key="10">
    <source>
        <dbReference type="Proteomes" id="UP000186698"/>
    </source>
</evidence>
<dbReference type="InterPro" id="IPR000742">
    <property type="entry name" value="EGF"/>
</dbReference>
<feature type="domain" description="Disintegrin" evidence="8">
    <location>
        <begin position="388"/>
        <end position="474"/>
    </location>
</feature>
<dbReference type="InterPro" id="IPR006586">
    <property type="entry name" value="ADAM_Cys-rich"/>
</dbReference>
<feature type="disulfide bond" evidence="7">
    <location>
        <begin position="295"/>
        <end position="375"/>
    </location>
</feature>
<dbReference type="CDD" id="cd04269">
    <property type="entry name" value="ZnMc_adamalysin_II_like"/>
    <property type="match status" value="1"/>
</dbReference>
<dbReference type="GeneID" id="108705558"/>
<dbReference type="InterPro" id="IPR001762">
    <property type="entry name" value="Disintegrin_dom"/>
</dbReference>
<dbReference type="Pfam" id="PF08516">
    <property type="entry name" value="ADAM_CR"/>
    <property type="match status" value="1"/>
</dbReference>
<keyword evidence="5 7" id="KW-1015">Disulfide bond</keyword>
<dbReference type="PRINTS" id="PR00289">
    <property type="entry name" value="DISINTEGRIN"/>
</dbReference>
<feature type="disulfide bond" evidence="7">
    <location>
        <begin position="335"/>
        <end position="359"/>
    </location>
</feature>
<evidence type="ECO:0000259" key="9">
    <source>
        <dbReference type="PROSITE" id="PS50215"/>
    </source>
</evidence>
<dbReference type="SMART" id="SM00608">
    <property type="entry name" value="ACR"/>
    <property type="match status" value="1"/>
</dbReference>
<keyword evidence="4" id="KW-0472">Membrane</keyword>
<dbReference type="SMART" id="SM00050">
    <property type="entry name" value="DISIN"/>
    <property type="match status" value="1"/>
</dbReference>
<dbReference type="AlphaFoldDB" id="A0A8J1MJH0"/>
<keyword evidence="7" id="KW-0862">Zinc</keyword>
<dbReference type="PANTHER" id="PTHR11905">
    <property type="entry name" value="ADAM A DISINTEGRIN AND METALLOPROTEASE DOMAIN"/>
    <property type="match status" value="1"/>
</dbReference>
<dbReference type="GO" id="GO:0005886">
    <property type="term" value="C:plasma membrane"/>
    <property type="evidence" value="ECO:0000318"/>
    <property type="project" value="GO_Central"/>
</dbReference>
<evidence type="ECO:0000256" key="3">
    <source>
        <dbReference type="ARBA" id="ARBA00022989"/>
    </source>
</evidence>
<dbReference type="Pfam" id="PF00200">
    <property type="entry name" value="Disintegrin"/>
    <property type="match status" value="1"/>
</dbReference>
<organism evidence="10 11">
    <name type="scientific">Xenopus laevis</name>
    <name type="common">African clawed frog</name>
    <dbReference type="NCBI Taxonomy" id="8355"/>
    <lineage>
        <taxon>Eukaryota</taxon>
        <taxon>Metazoa</taxon>
        <taxon>Chordata</taxon>
        <taxon>Craniata</taxon>
        <taxon>Vertebrata</taxon>
        <taxon>Euteleostomi</taxon>
        <taxon>Amphibia</taxon>
        <taxon>Batrachia</taxon>
        <taxon>Anura</taxon>
        <taxon>Pipoidea</taxon>
        <taxon>Pipidae</taxon>
        <taxon>Xenopodinae</taxon>
        <taxon>Xenopus</taxon>
        <taxon>Xenopus</taxon>
    </lineage>
</organism>
<sequence length="661" mass="71548">NDFSLSVLHVSALPTSQEFDVVVPQKLHSQYKRDTQDTYPDMVQYEFLLENTPLVLHLEKTEGLIHKDYTETSYQQDGTPTTSSPKIKDHCLYQGRVNNDPNSLVSLSTCSGLSGFIMTQGRAFLINPLKETDSEEHALYAYDPKEDASRTCGVTATSTTEDELTMTSYSINPTEKQEILNSTKYVQLYVVADNSMFKKYNSSVEILKKRIYEMINYANMVYKTLNVFVALCGIEIWENGDQFTIPTAINTCLDLFSKWRSTNLLPRKPNDNALLLSNTDFDGPAVGLAFIGTMCSTAYSSAVIQDYNKLAIIVGATIAHEMGHNFGMNHDSTNCSCSSSSCIMSAVASATAVSLFSSCSINEFQNFLLTKKPTCLSDVPAKTDILAPPVCGNKFTEVGEDCDCGTVQECANKCCDAATCKLKPGAQCAEGECCDNCQLKAAGHVCRASTGDCDLDDLCNGVSSFCTSDRLRVNGFPCMNGLGYCLNGSCPTMLGSRNSLSVDASVSVSSCFRMNTKGVQNGYCKRNETTYFPCAPEDIMCGVLFCISGTTTPLIYGSSTGTTLCKVLLVPEGMVPRGVKCGDGKVCSNFQCVTTGTAYGSTGCDSKCPKNAVCDHELNCQCLKGWAPPNCDVAVASNAISTSDAPQEVVPTEYFTITDNV</sequence>
<dbReference type="FunFam" id="4.10.70.10:FF:000001">
    <property type="entry name" value="Disintegrin and metalloproteinase domain-containing protein 22"/>
    <property type="match status" value="1"/>
</dbReference>
<dbReference type="RefSeq" id="XP_041441541.1">
    <property type="nucleotide sequence ID" value="XM_041585607.1"/>
</dbReference>
<dbReference type="InterPro" id="IPR002870">
    <property type="entry name" value="Peptidase_M12B_N"/>
</dbReference>
<feature type="binding site" evidence="7">
    <location>
        <position position="330"/>
    </location>
    <ligand>
        <name>Zn(2+)</name>
        <dbReference type="ChEBI" id="CHEBI:29105"/>
        <note>catalytic</note>
    </ligand>
</feature>
<dbReference type="InterPro" id="IPR034027">
    <property type="entry name" value="Reprolysin_adamalysin"/>
</dbReference>
<gene>
    <name evidence="11" type="primary">LOC108705558</name>
</gene>
<dbReference type="InterPro" id="IPR036436">
    <property type="entry name" value="Disintegrin_dom_sf"/>
</dbReference>
<evidence type="ECO:0000313" key="11">
    <source>
        <dbReference type="RefSeq" id="XP_041441541.1"/>
    </source>
</evidence>
<dbReference type="InterPro" id="IPR018358">
    <property type="entry name" value="Disintegrin_CS"/>
</dbReference>
<dbReference type="OrthoDB" id="5951731at2759"/>
<evidence type="ECO:0000256" key="4">
    <source>
        <dbReference type="ARBA" id="ARBA00023136"/>
    </source>
</evidence>
<keyword evidence="7" id="KW-0479">Metal-binding</keyword>
<dbReference type="Gene3D" id="3.40.390.10">
    <property type="entry name" value="Collagenase (Catalytic Domain)"/>
    <property type="match status" value="1"/>
</dbReference>
<feature type="domain" description="Peptidase M12B" evidence="9">
    <location>
        <begin position="184"/>
        <end position="380"/>
    </location>
</feature>
<evidence type="ECO:0000256" key="5">
    <source>
        <dbReference type="ARBA" id="ARBA00023157"/>
    </source>
</evidence>
<dbReference type="GO" id="GO:0004222">
    <property type="term" value="F:metalloendopeptidase activity"/>
    <property type="evidence" value="ECO:0000318"/>
    <property type="project" value="GO_Central"/>
</dbReference>
<feature type="binding site" evidence="7">
    <location>
        <position position="320"/>
    </location>
    <ligand>
        <name>Zn(2+)</name>
        <dbReference type="ChEBI" id="CHEBI:29105"/>
        <note>catalytic</note>
    </ligand>
</feature>
<dbReference type="GO" id="GO:0006508">
    <property type="term" value="P:proteolysis"/>
    <property type="evidence" value="ECO:0000318"/>
    <property type="project" value="GO_Central"/>
</dbReference>
<evidence type="ECO:0000256" key="6">
    <source>
        <dbReference type="PROSITE-ProRule" id="PRU00068"/>
    </source>
</evidence>
<dbReference type="Proteomes" id="UP000186698">
    <property type="component" value="Chromosome 3L"/>
</dbReference>
<dbReference type="InterPro" id="IPR001590">
    <property type="entry name" value="Peptidase_M12B"/>
</dbReference>
<dbReference type="PROSITE" id="PS00427">
    <property type="entry name" value="DISINTEGRIN_1"/>
    <property type="match status" value="1"/>
</dbReference>